<feature type="domain" description="Glucose-methanol-choline oxidoreductase N-terminal" evidence="7">
    <location>
        <begin position="261"/>
        <end position="275"/>
    </location>
</feature>
<dbReference type="InterPro" id="IPR007867">
    <property type="entry name" value="GMC_OxRtase_C"/>
</dbReference>
<evidence type="ECO:0000256" key="1">
    <source>
        <dbReference type="ARBA" id="ARBA00001974"/>
    </source>
</evidence>
<accession>A0AAE2ZK26</accession>
<dbReference type="GO" id="GO:0050660">
    <property type="term" value="F:flavin adenine dinucleotide binding"/>
    <property type="evidence" value="ECO:0007669"/>
    <property type="project" value="InterPro"/>
</dbReference>
<gene>
    <name evidence="8" type="ORF">K1W69_02415</name>
</gene>
<proteinExistence type="inferred from homology"/>
<dbReference type="GO" id="GO:0016614">
    <property type="term" value="F:oxidoreductase activity, acting on CH-OH group of donors"/>
    <property type="evidence" value="ECO:0007669"/>
    <property type="project" value="InterPro"/>
</dbReference>
<dbReference type="PANTHER" id="PTHR11552">
    <property type="entry name" value="GLUCOSE-METHANOL-CHOLINE GMC OXIDOREDUCTASE"/>
    <property type="match status" value="1"/>
</dbReference>
<evidence type="ECO:0000313" key="9">
    <source>
        <dbReference type="Proteomes" id="UP001196509"/>
    </source>
</evidence>
<evidence type="ECO:0000256" key="3">
    <source>
        <dbReference type="ARBA" id="ARBA00022630"/>
    </source>
</evidence>
<dbReference type="InterPro" id="IPR012132">
    <property type="entry name" value="GMC_OxRdtase"/>
</dbReference>
<protein>
    <submittedName>
        <fullName evidence="8">GMC family oxidoreductase N-terminal domain-containing protein</fullName>
    </submittedName>
</protein>
<dbReference type="Gene3D" id="3.50.50.60">
    <property type="entry name" value="FAD/NAD(P)-binding domain"/>
    <property type="match status" value="1"/>
</dbReference>
<dbReference type="Proteomes" id="UP001196509">
    <property type="component" value="Unassembled WGS sequence"/>
</dbReference>
<dbReference type="Pfam" id="PF00732">
    <property type="entry name" value="GMC_oxred_N"/>
    <property type="match status" value="1"/>
</dbReference>
<dbReference type="PROSITE" id="PS00623">
    <property type="entry name" value="GMC_OXRED_1"/>
    <property type="match status" value="1"/>
</dbReference>
<dbReference type="EMBL" id="JAICBX010000001">
    <property type="protein sequence ID" value="MBW8636025.1"/>
    <property type="molecule type" value="Genomic_DNA"/>
</dbReference>
<keyword evidence="4 5" id="KW-0274">FAD</keyword>
<reference evidence="8" key="1">
    <citation type="submission" date="2021-08" db="EMBL/GenBank/DDBJ databases">
        <title>Hoeflea bacterium WL0058 sp. nov., isolated from the sediment.</title>
        <authorList>
            <person name="Wang L."/>
            <person name="Zhang D."/>
        </authorList>
    </citation>
    <scope>NUCLEOTIDE SEQUENCE</scope>
    <source>
        <strain evidence="8">WL0058</strain>
    </source>
</reference>
<evidence type="ECO:0000259" key="7">
    <source>
        <dbReference type="PROSITE" id="PS00624"/>
    </source>
</evidence>
<feature type="domain" description="Glucose-methanol-choline oxidoreductase N-terminal" evidence="6">
    <location>
        <begin position="84"/>
        <end position="107"/>
    </location>
</feature>
<evidence type="ECO:0000313" key="8">
    <source>
        <dbReference type="EMBL" id="MBW8636025.1"/>
    </source>
</evidence>
<evidence type="ECO:0000259" key="6">
    <source>
        <dbReference type="PROSITE" id="PS00623"/>
    </source>
</evidence>
<dbReference type="Pfam" id="PF05199">
    <property type="entry name" value="GMC_oxred_C"/>
    <property type="match status" value="1"/>
</dbReference>
<keyword evidence="9" id="KW-1185">Reference proteome</keyword>
<sequence length="537" mass="58053">MDHFDYVIVGGGSAGSVLAARLSEDPDTTVCLLEAGGDCNSILVRAPAGLAVMAPSKPFRINNWAFMTEPQPGLGNRRGYQPRGKGLGGSSSINAMLYIRGHPSDYDTWASGGCEGWSFADVLPYFKVSEGNQRGGDALHSAEGPLQVCEQASPRPVTQAFIEAGRQCQIPYNDDFNGPMQEGVGYYQVTQFGDGDRKGERCSAANAYLDPALTRSNLEVRTKSIATEIVIEDGRATGVRYRRRGKEAQIRADREVILCSGAFQSPQLLMLSGIGPAEELKRHGIKLRHDLPGVGQNLQDHINFPMISRSASTDMFGYSLAGAIKLVSEAMKWRKTGTGMITSPLAEGGAFLKTDPGLDRPDVQLHFVIGIVDWHARKFHTGHGYSCDVCVLRPKSRGTVTLRDRDPYSAPRIDPRFLSDDADMETLVAGARKAIAICEAPALAPFRKSDLYPFSDLSDDVLRESIRLHADTIYHPVGTCRMGTDDTAVVDPRLKVHGVGNLRVVDASVMPTIIGGNTNAPTIMIAEKAAAMITSGQ</sequence>
<evidence type="ECO:0000256" key="4">
    <source>
        <dbReference type="ARBA" id="ARBA00022827"/>
    </source>
</evidence>
<comment type="caution">
    <text evidence="8">The sequence shown here is derived from an EMBL/GenBank/DDBJ whole genome shotgun (WGS) entry which is preliminary data.</text>
</comment>
<name>A0AAE2ZK26_9HYPH</name>
<evidence type="ECO:0000256" key="2">
    <source>
        <dbReference type="ARBA" id="ARBA00010790"/>
    </source>
</evidence>
<keyword evidence="3 5" id="KW-0285">Flavoprotein</keyword>
<dbReference type="RefSeq" id="WP_220226736.1">
    <property type="nucleotide sequence ID" value="NZ_JAICBX010000001.1"/>
</dbReference>
<dbReference type="InterPro" id="IPR036188">
    <property type="entry name" value="FAD/NAD-bd_sf"/>
</dbReference>
<comment type="cofactor">
    <cofactor evidence="1">
        <name>FAD</name>
        <dbReference type="ChEBI" id="CHEBI:57692"/>
    </cofactor>
</comment>
<dbReference type="SUPFAM" id="SSF54373">
    <property type="entry name" value="FAD-linked reductases, C-terminal domain"/>
    <property type="match status" value="1"/>
</dbReference>
<evidence type="ECO:0000256" key="5">
    <source>
        <dbReference type="RuleBase" id="RU003968"/>
    </source>
</evidence>
<dbReference type="AlphaFoldDB" id="A0AAE2ZK26"/>
<dbReference type="SUPFAM" id="SSF51905">
    <property type="entry name" value="FAD/NAD(P)-binding domain"/>
    <property type="match status" value="1"/>
</dbReference>
<dbReference type="Gene3D" id="3.30.560.10">
    <property type="entry name" value="Glucose Oxidase, domain 3"/>
    <property type="match status" value="1"/>
</dbReference>
<comment type="similarity">
    <text evidence="2 5">Belongs to the GMC oxidoreductase family.</text>
</comment>
<dbReference type="InterPro" id="IPR000172">
    <property type="entry name" value="GMC_OxRdtase_N"/>
</dbReference>
<organism evidence="8 9">
    <name type="scientific">Flavimaribacter sediminis</name>
    <dbReference type="NCBI Taxonomy" id="2865987"/>
    <lineage>
        <taxon>Bacteria</taxon>
        <taxon>Pseudomonadati</taxon>
        <taxon>Pseudomonadota</taxon>
        <taxon>Alphaproteobacteria</taxon>
        <taxon>Hyphomicrobiales</taxon>
        <taxon>Rhizobiaceae</taxon>
        <taxon>Flavimaribacter</taxon>
    </lineage>
</organism>
<dbReference type="PROSITE" id="PS00624">
    <property type="entry name" value="GMC_OXRED_2"/>
    <property type="match status" value="1"/>
</dbReference>
<dbReference type="PIRSF" id="PIRSF000137">
    <property type="entry name" value="Alcohol_oxidase"/>
    <property type="match status" value="1"/>
</dbReference>
<dbReference type="PANTHER" id="PTHR11552:SF147">
    <property type="entry name" value="CHOLINE DEHYDROGENASE, MITOCHONDRIAL"/>
    <property type="match status" value="1"/>
</dbReference>